<evidence type="ECO:0000256" key="5">
    <source>
        <dbReference type="ARBA" id="ARBA00022691"/>
    </source>
</evidence>
<dbReference type="Proteomes" id="UP001176806">
    <property type="component" value="Unassembled WGS sequence"/>
</dbReference>
<evidence type="ECO:0000256" key="2">
    <source>
        <dbReference type="ARBA" id="ARBA00011900"/>
    </source>
</evidence>
<reference evidence="10" key="1">
    <citation type="submission" date="2023-07" db="EMBL/GenBank/DDBJ databases">
        <title>Two novel species in the genus Flavivirga.</title>
        <authorList>
            <person name="Kwon K."/>
        </authorList>
    </citation>
    <scope>NUCLEOTIDE SEQUENCE</scope>
    <source>
        <strain evidence="10">KACC 14158</strain>
    </source>
</reference>
<dbReference type="SUPFAM" id="SSF53335">
    <property type="entry name" value="S-adenosyl-L-methionine-dependent methyltransferases"/>
    <property type="match status" value="1"/>
</dbReference>
<dbReference type="PANTHER" id="PTHR42933:SF3">
    <property type="entry name" value="TYPE I RESTRICTION ENZYME MJAVIII METHYLASE SUBUNIT"/>
    <property type="match status" value="1"/>
</dbReference>
<evidence type="ECO:0000256" key="1">
    <source>
        <dbReference type="ARBA" id="ARBA00006594"/>
    </source>
</evidence>
<dbReference type="PANTHER" id="PTHR42933">
    <property type="entry name" value="SLR6095 PROTEIN"/>
    <property type="match status" value="1"/>
</dbReference>
<gene>
    <name evidence="10" type="ORF">Q4Q40_15495</name>
</gene>
<dbReference type="InterPro" id="IPR003356">
    <property type="entry name" value="DNA_methylase_A-5"/>
</dbReference>
<dbReference type="EMBL" id="JAUOEL010000005">
    <property type="protein sequence ID" value="MDO5975597.1"/>
    <property type="molecule type" value="Genomic_DNA"/>
</dbReference>
<dbReference type="GO" id="GO:0008168">
    <property type="term" value="F:methyltransferase activity"/>
    <property type="evidence" value="ECO:0007669"/>
    <property type="project" value="UniProtKB-KW"/>
</dbReference>
<dbReference type="GO" id="GO:0032259">
    <property type="term" value="P:methylation"/>
    <property type="evidence" value="ECO:0007669"/>
    <property type="project" value="UniProtKB-KW"/>
</dbReference>
<evidence type="ECO:0000313" key="11">
    <source>
        <dbReference type="Proteomes" id="UP001176806"/>
    </source>
</evidence>
<dbReference type="RefSeq" id="WP_303302806.1">
    <property type="nucleotide sequence ID" value="NZ_BAABDA010000050.1"/>
</dbReference>
<feature type="region of interest" description="Disordered" evidence="8">
    <location>
        <begin position="187"/>
        <end position="207"/>
    </location>
</feature>
<comment type="catalytic activity">
    <reaction evidence="7">
        <text>a 2'-deoxyadenosine in DNA + S-adenosyl-L-methionine = an N(6)-methyl-2'-deoxyadenosine in DNA + S-adenosyl-L-homocysteine + H(+)</text>
        <dbReference type="Rhea" id="RHEA:15197"/>
        <dbReference type="Rhea" id="RHEA-COMP:12418"/>
        <dbReference type="Rhea" id="RHEA-COMP:12419"/>
        <dbReference type="ChEBI" id="CHEBI:15378"/>
        <dbReference type="ChEBI" id="CHEBI:57856"/>
        <dbReference type="ChEBI" id="CHEBI:59789"/>
        <dbReference type="ChEBI" id="CHEBI:90615"/>
        <dbReference type="ChEBI" id="CHEBI:90616"/>
        <dbReference type="EC" id="2.1.1.72"/>
    </reaction>
</comment>
<keyword evidence="3 10" id="KW-0489">Methyltransferase</keyword>
<dbReference type="PRINTS" id="PR00507">
    <property type="entry name" value="N12N6MTFRASE"/>
</dbReference>
<keyword evidence="11" id="KW-1185">Reference proteome</keyword>
<comment type="similarity">
    <text evidence="1">Belongs to the N(4)/N(6)-methyltransferase family.</text>
</comment>
<accession>A0ABT8WRR7</accession>
<sequence>MSICAYHQANIQSQLRVKDEDNEKHYLETIKGYDKESINTFPKLLGFLQMKIYDNPYSDLLGEYFTEHITRGQNGQYFTPEHICELMSQLNNASNQKGKRVLDPACGSGRFLLKFAKHSPDNFFYGADISSTCAKMSVLNFFLNGLRGEVAWMNTLSMEWFGGWHINMNGLGIVSIEKEQSLIWSKPSFSKKPENKPSTKGNQLTLF</sequence>
<keyword evidence="6" id="KW-0680">Restriction system</keyword>
<evidence type="ECO:0000256" key="7">
    <source>
        <dbReference type="ARBA" id="ARBA00047942"/>
    </source>
</evidence>
<dbReference type="InterPro" id="IPR029063">
    <property type="entry name" value="SAM-dependent_MTases_sf"/>
</dbReference>
<organism evidence="10 11">
    <name type="scientific">Flavivirga jejuensis</name>
    <dbReference type="NCBI Taxonomy" id="870487"/>
    <lineage>
        <taxon>Bacteria</taxon>
        <taxon>Pseudomonadati</taxon>
        <taxon>Bacteroidota</taxon>
        <taxon>Flavobacteriia</taxon>
        <taxon>Flavobacteriales</taxon>
        <taxon>Flavobacteriaceae</taxon>
        <taxon>Flavivirga</taxon>
    </lineage>
</organism>
<dbReference type="Gene3D" id="3.40.50.150">
    <property type="entry name" value="Vaccinia Virus protein VP39"/>
    <property type="match status" value="1"/>
</dbReference>
<dbReference type="InterPro" id="IPR051537">
    <property type="entry name" value="DNA_Adenine_Mtase"/>
</dbReference>
<comment type="caution">
    <text evidence="10">The sequence shown here is derived from an EMBL/GenBank/DDBJ whole genome shotgun (WGS) entry which is preliminary data.</text>
</comment>
<feature type="compositionally biased region" description="Polar residues" evidence="8">
    <location>
        <begin position="198"/>
        <end position="207"/>
    </location>
</feature>
<evidence type="ECO:0000313" key="10">
    <source>
        <dbReference type="EMBL" id="MDO5975597.1"/>
    </source>
</evidence>
<evidence type="ECO:0000259" key="9">
    <source>
        <dbReference type="Pfam" id="PF02384"/>
    </source>
</evidence>
<evidence type="ECO:0000256" key="8">
    <source>
        <dbReference type="SAM" id="MobiDB-lite"/>
    </source>
</evidence>
<keyword evidence="4" id="KW-0808">Transferase</keyword>
<keyword evidence="5" id="KW-0949">S-adenosyl-L-methionine</keyword>
<dbReference type="EC" id="2.1.1.72" evidence="2"/>
<feature type="domain" description="DNA methylase adenine-specific" evidence="9">
    <location>
        <begin position="65"/>
        <end position="196"/>
    </location>
</feature>
<name>A0ABT8WRR7_9FLAO</name>
<protein>
    <recommendedName>
        <fullName evidence="2">site-specific DNA-methyltransferase (adenine-specific)</fullName>
        <ecNumber evidence="2">2.1.1.72</ecNumber>
    </recommendedName>
</protein>
<evidence type="ECO:0000256" key="6">
    <source>
        <dbReference type="ARBA" id="ARBA00022747"/>
    </source>
</evidence>
<evidence type="ECO:0000256" key="3">
    <source>
        <dbReference type="ARBA" id="ARBA00022603"/>
    </source>
</evidence>
<proteinExistence type="inferred from homology"/>
<evidence type="ECO:0000256" key="4">
    <source>
        <dbReference type="ARBA" id="ARBA00022679"/>
    </source>
</evidence>
<dbReference type="Pfam" id="PF02384">
    <property type="entry name" value="N6_Mtase"/>
    <property type="match status" value="1"/>
</dbReference>